<sequence length="230" mass="27178">MSDISNIMITKEECKRERKHNAVKLPANIEQSSIPIYVNYYKECYDQKNKCYREYFKIEKHPHNIHNKLYVSSKSNKISILEKLEEIKKMLLIIEEEYEITKKNNETTQVIRTEEQVVKTEEQVVKTEEQVVKTEEQVIKTEEQVVKTEEQVVKTDEQVVNISQNKKISIVLPKYISIKKHETHANNYYLIYDKKSGSKRNTLKALCSTSTLLKTNLELFIKKIEQKFAT</sequence>
<proteinExistence type="predicted"/>
<protein>
    <submittedName>
        <fullName evidence="2">Uncharacterized protein</fullName>
    </submittedName>
</protein>
<evidence type="ECO:0000313" key="3">
    <source>
        <dbReference type="Proteomes" id="UP000317856"/>
    </source>
</evidence>
<keyword evidence="3" id="KW-1185">Reference proteome</keyword>
<organism evidence="2">
    <name type="scientific">Chrysochromulina parva virus BQ2</name>
    <dbReference type="NCBI Taxonomy" id="3070831"/>
    <lineage>
        <taxon>Viruses</taxon>
        <taxon>Varidnaviria</taxon>
        <taxon>Bamfordvirae</taxon>
        <taxon>Nucleocytoviricota</taxon>
        <taxon>Megaviricetes</taxon>
        <taxon>Imitervirales</taxon>
        <taxon>Mesomimiviridae</taxon>
        <taxon>Tethysvirus</taxon>
        <taxon>Tethysvirus ontarioense</taxon>
    </lineage>
</organism>
<feature type="coiled-coil region" evidence="1">
    <location>
        <begin position="84"/>
        <end position="151"/>
    </location>
</feature>
<name>A0A4Y6GR93_9VIRU</name>
<evidence type="ECO:0000256" key="1">
    <source>
        <dbReference type="SAM" id="Coils"/>
    </source>
</evidence>
<evidence type="ECO:0000313" key="2">
    <source>
        <dbReference type="EMBL" id="QDF45903.1"/>
    </source>
</evidence>
<reference evidence="2" key="1">
    <citation type="journal article" date="2019" name="Front. Microbiol.">
        <title>Genome and Environmental Activity of a Chrysochromulina parva Virus and Its Virophages.</title>
        <authorList>
            <person name="Stough J.M.A."/>
            <person name="Yutin N."/>
            <person name="Chaban Y.V."/>
            <person name="Moniruzzaman M."/>
            <person name="Gann E.R."/>
            <person name="Pound H.L."/>
            <person name="Steffen M.M."/>
            <person name="Black J.N."/>
            <person name="Koonin E.V."/>
            <person name="Wilhelm S.W."/>
            <person name="Short S.M."/>
        </authorList>
    </citation>
    <scope>NUCLEOTIDE SEQUENCE [LARGE SCALE GENOMIC DNA]</scope>
    <source>
        <strain evidence="2">BQ2</strain>
    </source>
</reference>
<dbReference type="Proteomes" id="UP000317856">
    <property type="component" value="Segment"/>
</dbReference>
<accession>A0A4Y6GR93</accession>
<dbReference type="EMBL" id="MH918795">
    <property type="protein sequence ID" value="QDF45903.1"/>
    <property type="molecule type" value="Genomic_DNA"/>
</dbReference>
<keyword evidence="1" id="KW-0175">Coiled coil</keyword>